<evidence type="ECO:0000313" key="1">
    <source>
        <dbReference type="EMBL" id="SVB65725.1"/>
    </source>
</evidence>
<dbReference type="InterPro" id="IPR031997">
    <property type="entry name" value="T4-gp15_tss"/>
</dbReference>
<evidence type="ECO:0008006" key="2">
    <source>
        <dbReference type="Google" id="ProtNLM"/>
    </source>
</evidence>
<dbReference type="AlphaFoldDB" id="A0A382FT28"/>
<dbReference type="EMBL" id="UINC01051497">
    <property type="protein sequence ID" value="SVB65725.1"/>
    <property type="molecule type" value="Genomic_DNA"/>
</dbReference>
<dbReference type="InterPro" id="IPR038553">
    <property type="entry name" value="T4-gp15_tss_sf"/>
</dbReference>
<dbReference type="Pfam" id="PF16724">
    <property type="entry name" value="T4-gp15_tss"/>
    <property type="match status" value="1"/>
</dbReference>
<reference evidence="1" key="1">
    <citation type="submission" date="2018-05" db="EMBL/GenBank/DDBJ databases">
        <authorList>
            <person name="Lanie J.A."/>
            <person name="Ng W.-L."/>
            <person name="Kazmierczak K.M."/>
            <person name="Andrzejewski T.M."/>
            <person name="Davidsen T.M."/>
            <person name="Wayne K.J."/>
            <person name="Tettelin H."/>
            <person name="Glass J.I."/>
            <person name="Rusch D."/>
            <person name="Podicherti R."/>
            <person name="Tsui H.-C.T."/>
            <person name="Winkler M.E."/>
        </authorList>
    </citation>
    <scope>NUCLEOTIDE SEQUENCE</scope>
</reference>
<gene>
    <name evidence="1" type="ORF">METZ01_LOCUS218579</name>
</gene>
<sequence length="259" mass="28385">VRRGSKSDQSLQISLPRMGFDLNAIVYDPTRKLNTLGRTFAANNATSSTTLLNQYNPVPYNFDFTLSAMVDNSEDGAQIFEQIVPFFTPEFTVSVNLVPSMNIKPDITIILNDVAIEDSYEGDLVVRREIIWTLNFMLKGYIYPDVKSGSVVKTVLVHLRTPAVAADIPEYIVLEDSTDFSTNYIVLDADAGSPDATGIMKVLNESSSDAAMAGIKTRITTTPGANDVVASDDFGYSQTIEYFDIPIDNNPTTGLDVNL</sequence>
<feature type="non-terminal residue" evidence="1">
    <location>
        <position position="1"/>
    </location>
</feature>
<accession>A0A382FT28</accession>
<proteinExistence type="predicted"/>
<organism evidence="1">
    <name type="scientific">marine metagenome</name>
    <dbReference type="NCBI Taxonomy" id="408172"/>
    <lineage>
        <taxon>unclassified sequences</taxon>
        <taxon>metagenomes</taxon>
        <taxon>ecological metagenomes</taxon>
    </lineage>
</organism>
<name>A0A382FT28_9ZZZZ</name>
<dbReference type="Gene3D" id="3.30.2000.40">
    <property type="entry name" value="Myoviridae tail sheath stabiliser"/>
    <property type="match status" value="1"/>
</dbReference>
<protein>
    <recommendedName>
        <fullName evidence="2">Tail sheath stabilizer and completion protein</fullName>
    </recommendedName>
</protein>